<dbReference type="InterPro" id="IPR051026">
    <property type="entry name" value="PI/PC_transfer"/>
</dbReference>
<protein>
    <recommendedName>
        <fullName evidence="1">CRAL-TRIO domain-containing protein</fullName>
    </recommendedName>
</protein>
<dbReference type="InterPro" id="IPR036865">
    <property type="entry name" value="CRAL-TRIO_dom_sf"/>
</dbReference>
<keyword evidence="3" id="KW-1185">Reference proteome</keyword>
<dbReference type="PROSITE" id="PS50191">
    <property type="entry name" value="CRAL_TRIO"/>
    <property type="match status" value="1"/>
</dbReference>
<feature type="domain" description="CRAL-TRIO" evidence="1">
    <location>
        <begin position="80"/>
        <end position="254"/>
    </location>
</feature>
<dbReference type="Gene3D" id="1.10.8.20">
    <property type="entry name" value="N-terminal domain of phosphatidylinositol transfer protein sec14p"/>
    <property type="match status" value="1"/>
</dbReference>
<dbReference type="Pfam" id="PF03765">
    <property type="entry name" value="CRAL_TRIO_N"/>
    <property type="match status" value="1"/>
</dbReference>
<dbReference type="SUPFAM" id="SSF46938">
    <property type="entry name" value="CRAL/TRIO N-terminal domain"/>
    <property type="match status" value="1"/>
</dbReference>
<dbReference type="SUPFAM" id="SSF52087">
    <property type="entry name" value="CRAL/TRIO domain"/>
    <property type="match status" value="1"/>
</dbReference>
<evidence type="ECO:0000259" key="1">
    <source>
        <dbReference type="PROSITE" id="PS50191"/>
    </source>
</evidence>
<reference evidence="2 3" key="1">
    <citation type="submission" date="2016-11" db="EMBL/GenBank/DDBJ databases">
        <title>The macronuclear genome of Stentor coeruleus: a giant cell with tiny introns.</title>
        <authorList>
            <person name="Slabodnick M."/>
            <person name="Ruby J.G."/>
            <person name="Reiff S.B."/>
            <person name="Swart E.C."/>
            <person name="Gosai S."/>
            <person name="Prabakaran S."/>
            <person name="Witkowska E."/>
            <person name="Larue G.E."/>
            <person name="Fisher S."/>
            <person name="Freeman R.M."/>
            <person name="Gunawardena J."/>
            <person name="Chu W."/>
            <person name="Stover N.A."/>
            <person name="Gregory B.D."/>
            <person name="Nowacki M."/>
            <person name="Derisi J."/>
            <person name="Roy S.W."/>
            <person name="Marshall W.F."/>
            <person name="Sood P."/>
        </authorList>
    </citation>
    <scope>NUCLEOTIDE SEQUENCE [LARGE SCALE GENOMIC DNA]</scope>
    <source>
        <strain evidence="2">WM001</strain>
    </source>
</reference>
<dbReference type="AlphaFoldDB" id="A0A1R2BW79"/>
<dbReference type="InterPro" id="IPR011074">
    <property type="entry name" value="CRAL/TRIO_N_dom"/>
</dbReference>
<dbReference type="InterPro" id="IPR036273">
    <property type="entry name" value="CRAL/TRIO_N_dom_sf"/>
</dbReference>
<dbReference type="SMART" id="SM00516">
    <property type="entry name" value="SEC14"/>
    <property type="match status" value="1"/>
</dbReference>
<evidence type="ECO:0000313" key="2">
    <source>
        <dbReference type="EMBL" id="OMJ81048.1"/>
    </source>
</evidence>
<evidence type="ECO:0000313" key="3">
    <source>
        <dbReference type="Proteomes" id="UP000187209"/>
    </source>
</evidence>
<dbReference type="EMBL" id="MPUH01000396">
    <property type="protein sequence ID" value="OMJ81048.1"/>
    <property type="molecule type" value="Genomic_DNA"/>
</dbReference>
<accession>A0A1R2BW79</accession>
<dbReference type="PANTHER" id="PTHR45657">
    <property type="entry name" value="CRAL-TRIO DOMAIN-CONTAINING PROTEIN YKL091C-RELATED"/>
    <property type="match status" value="1"/>
</dbReference>
<dbReference type="OrthoDB" id="1434354at2759"/>
<gene>
    <name evidence="2" type="ORF">SteCoe_18554</name>
</gene>
<dbReference type="Proteomes" id="UP000187209">
    <property type="component" value="Unassembled WGS sequence"/>
</dbReference>
<dbReference type="Gene3D" id="3.40.525.10">
    <property type="entry name" value="CRAL-TRIO lipid binding domain"/>
    <property type="match status" value="1"/>
</dbReference>
<dbReference type="InterPro" id="IPR001251">
    <property type="entry name" value="CRAL-TRIO_dom"/>
</dbReference>
<dbReference type="CDD" id="cd00170">
    <property type="entry name" value="SEC14"/>
    <property type="match status" value="1"/>
</dbReference>
<name>A0A1R2BW79_9CILI</name>
<dbReference type="SMART" id="SM01100">
    <property type="entry name" value="CRAL_TRIO_N"/>
    <property type="match status" value="1"/>
</dbReference>
<dbReference type="PANTHER" id="PTHR45657:SF1">
    <property type="entry name" value="CRAL-TRIO DOMAIN-CONTAINING PROTEIN YKL091C-RELATED"/>
    <property type="match status" value="1"/>
</dbReference>
<proteinExistence type="predicted"/>
<organism evidence="2 3">
    <name type="scientific">Stentor coeruleus</name>
    <dbReference type="NCBI Taxonomy" id="5963"/>
    <lineage>
        <taxon>Eukaryota</taxon>
        <taxon>Sar</taxon>
        <taxon>Alveolata</taxon>
        <taxon>Ciliophora</taxon>
        <taxon>Postciliodesmatophora</taxon>
        <taxon>Heterotrichea</taxon>
        <taxon>Heterotrichida</taxon>
        <taxon>Stentoridae</taxon>
        <taxon>Stentor</taxon>
    </lineage>
</organism>
<dbReference type="Pfam" id="PF00650">
    <property type="entry name" value="CRAL_TRIO"/>
    <property type="match status" value="1"/>
</dbReference>
<sequence length="286" mass="33984">MERQRPAEVEVLTEILTHEERKTLRKFRKAVPKGWDDHTLARFLKARHFSFDKALEMFTKYLNWRRENDIDHVDSFEFPEAPAYKEIYPHGFHKTDRLGRIIYIERYGFIDMKRMHQITTEERMVRYFIKEYESMLTYRISSCCIAAGYRVEQSLTILDLGGSSAKLMKSSVYNFVKLASNVCQDYYPEILGKMFIVNTPMLFSIAWKVFRPWIDERTQKKIHIEGKNYQKKLLELVAPENLPDFLGGTCKCEGGCLNSDAGPWNDPEIRARVEEERRRREEEENR</sequence>
<comment type="caution">
    <text evidence="2">The sequence shown here is derived from an EMBL/GenBank/DDBJ whole genome shotgun (WGS) entry which is preliminary data.</text>
</comment>
<dbReference type="PRINTS" id="PR00180">
    <property type="entry name" value="CRETINALDHBP"/>
</dbReference>